<reference evidence="11" key="1">
    <citation type="journal article" date="2013" name="Stand. Genomic Sci.">
        <title>Complete genome sequence of Desulfocapsa sulfexigens, a marine deltaproteobacterium specialized in disproportionating inorganic sulfur compounds.</title>
        <authorList>
            <person name="Finster K.W."/>
            <person name="Kjeldsen K.U."/>
            <person name="Kube M."/>
            <person name="Reinhardt R."/>
            <person name="Mussmann M."/>
            <person name="Amann R."/>
            <person name="Schreiber L."/>
        </authorList>
    </citation>
    <scope>NUCLEOTIDE SEQUENCE [LARGE SCALE GENOMIC DNA]</scope>
    <source>
        <strain evidence="11">DSM 10523 / SB164P1</strain>
    </source>
</reference>
<dbReference type="PROSITE" id="PS50110">
    <property type="entry name" value="RESPONSE_REGULATORY"/>
    <property type="match status" value="1"/>
</dbReference>
<dbReference type="CDD" id="cd00082">
    <property type="entry name" value="HisKA"/>
    <property type="match status" value="1"/>
</dbReference>
<dbReference type="AlphaFoldDB" id="M1P9X8"/>
<dbReference type="Pfam" id="PF00512">
    <property type="entry name" value="HisKA"/>
    <property type="match status" value="1"/>
</dbReference>
<evidence type="ECO:0000259" key="8">
    <source>
        <dbReference type="PROSITE" id="PS50109"/>
    </source>
</evidence>
<feature type="modified residue" description="4-aspartylphosphate" evidence="6">
    <location>
        <position position="74"/>
    </location>
</feature>
<evidence type="ECO:0000256" key="5">
    <source>
        <dbReference type="ARBA" id="ARBA00022777"/>
    </source>
</evidence>
<dbReference type="InterPro" id="IPR005467">
    <property type="entry name" value="His_kinase_dom"/>
</dbReference>
<dbReference type="EMBL" id="CP003985">
    <property type="protein sequence ID" value="AGF78442.1"/>
    <property type="molecule type" value="Genomic_DNA"/>
</dbReference>
<dbReference type="eggNOG" id="COG4191">
    <property type="taxonomic scope" value="Bacteria"/>
</dbReference>
<name>M1P9X8_DESSD</name>
<dbReference type="KEGG" id="dsf:UWK_01885"/>
<dbReference type="SMART" id="SM00387">
    <property type="entry name" value="HATPase_c"/>
    <property type="match status" value="1"/>
</dbReference>
<dbReference type="Pfam" id="PF00072">
    <property type="entry name" value="Response_reg"/>
    <property type="match status" value="1"/>
</dbReference>
<dbReference type="InterPro" id="IPR011006">
    <property type="entry name" value="CheY-like_superfamily"/>
</dbReference>
<dbReference type="SUPFAM" id="SSF47384">
    <property type="entry name" value="Homodimeric domain of signal transducing histidine kinase"/>
    <property type="match status" value="1"/>
</dbReference>
<evidence type="ECO:0000256" key="7">
    <source>
        <dbReference type="SAM" id="Coils"/>
    </source>
</evidence>
<dbReference type="Gene3D" id="1.10.287.130">
    <property type="match status" value="1"/>
</dbReference>
<dbReference type="InterPro" id="IPR003018">
    <property type="entry name" value="GAF"/>
</dbReference>
<dbReference type="InterPro" id="IPR004358">
    <property type="entry name" value="Sig_transdc_His_kin-like_C"/>
</dbReference>
<organism evidence="10 11">
    <name type="scientific">Desulfocapsa sulfexigens (strain DSM 10523 / SB164P1)</name>
    <dbReference type="NCBI Taxonomy" id="1167006"/>
    <lineage>
        <taxon>Bacteria</taxon>
        <taxon>Pseudomonadati</taxon>
        <taxon>Thermodesulfobacteriota</taxon>
        <taxon>Desulfobulbia</taxon>
        <taxon>Desulfobulbales</taxon>
        <taxon>Desulfocapsaceae</taxon>
        <taxon>Desulfocapsa</taxon>
    </lineage>
</organism>
<keyword evidence="7" id="KW-0175">Coiled coil</keyword>
<feature type="domain" description="Histidine kinase" evidence="8">
    <location>
        <begin position="405"/>
        <end position="611"/>
    </location>
</feature>
<evidence type="ECO:0000256" key="4">
    <source>
        <dbReference type="ARBA" id="ARBA00022679"/>
    </source>
</evidence>
<dbReference type="InterPro" id="IPR003661">
    <property type="entry name" value="HisK_dim/P_dom"/>
</dbReference>
<protein>
    <recommendedName>
        <fullName evidence="2">histidine kinase</fullName>
        <ecNumber evidence="2">2.7.13.3</ecNumber>
    </recommendedName>
</protein>
<dbReference type="SUPFAM" id="SSF55781">
    <property type="entry name" value="GAF domain-like"/>
    <property type="match status" value="1"/>
</dbReference>
<evidence type="ECO:0000256" key="6">
    <source>
        <dbReference type="PROSITE-ProRule" id="PRU00169"/>
    </source>
</evidence>
<sequence>MVDSVTTVIDNGTNHSRNYLDPGESIVIVDDSQEIVFIFETLLSNEGFTVFTASSAAELYLILQRETVALVLLDIGLPDRDGTELLKELIPLYPDLSIIMLTGTTDLEVALSCLRQGADDYLVKPVTLDEFSLAVRNSLQKRKLIIDNRRYQKQLELTNYRTRFLHQLNLKMNSAYLNSIELNSVLQSILVGITAEEGLRFNRAFLLLFNDDNIELQGKMAIGPNSRADASRVWDGIKKDNLHLTDILDKVKTSYMNNDAELNAIIQNLKIPAENQDHVLIQACSNRKSILIQNGFNGDQRISEQLLQIFNEDNFIITPLFSPNKSLGVIIADNFVTAHPITEDDINSLEVFANQASLAIEHSHLYKDMQNKITELEEVTQELEKNKDLLIDAERYSALGHMSAQLVHAIRNPITSIGGIARLLGKKNHDHKNQKFLDMMIMETAKIESTLDDLFNFVDDDKPDKSKQQLYPLIRKSILLFYGSMKKQSILYQLNLPSPDPVMFIDAKLIRQMLLHLIRNGIEAMPSGGILTITCKEEEAYITITIEDSGIGIVSSTLEHATDPFFTTKTYGTGMGLTLVEKIVAEHQGHFSLEHGETGGMVARISLPKTDQE</sequence>
<keyword evidence="3 6" id="KW-0597">Phosphoprotein</keyword>
<dbReference type="PRINTS" id="PR00344">
    <property type="entry name" value="BCTRLSENSOR"/>
</dbReference>
<dbReference type="HOGENOM" id="CLU_445317_0_0_7"/>
<dbReference type="EC" id="2.7.13.3" evidence="2"/>
<dbReference type="PATRIC" id="fig|1167006.5.peg.2076"/>
<dbReference type="Proteomes" id="UP000011721">
    <property type="component" value="Chromosome"/>
</dbReference>
<dbReference type="Pfam" id="PF01590">
    <property type="entry name" value="GAF"/>
    <property type="match status" value="1"/>
</dbReference>
<dbReference type="Pfam" id="PF02518">
    <property type="entry name" value="HATPase_c"/>
    <property type="match status" value="1"/>
</dbReference>
<keyword evidence="4" id="KW-0808">Transferase</keyword>
<evidence type="ECO:0000256" key="2">
    <source>
        <dbReference type="ARBA" id="ARBA00012438"/>
    </source>
</evidence>
<dbReference type="SMART" id="SM00448">
    <property type="entry name" value="REC"/>
    <property type="match status" value="1"/>
</dbReference>
<dbReference type="InterPro" id="IPR036097">
    <property type="entry name" value="HisK_dim/P_sf"/>
</dbReference>
<dbReference type="InterPro" id="IPR001789">
    <property type="entry name" value="Sig_transdc_resp-reg_receiver"/>
</dbReference>
<dbReference type="InterPro" id="IPR036890">
    <property type="entry name" value="HATPase_C_sf"/>
</dbReference>
<dbReference type="InterPro" id="IPR003594">
    <property type="entry name" value="HATPase_dom"/>
</dbReference>
<evidence type="ECO:0000313" key="11">
    <source>
        <dbReference type="Proteomes" id="UP000011721"/>
    </source>
</evidence>
<dbReference type="PROSITE" id="PS50109">
    <property type="entry name" value="HIS_KIN"/>
    <property type="match status" value="1"/>
</dbReference>
<feature type="coiled-coil region" evidence="7">
    <location>
        <begin position="366"/>
        <end position="396"/>
    </location>
</feature>
<dbReference type="Gene3D" id="3.30.450.40">
    <property type="match status" value="1"/>
</dbReference>
<dbReference type="STRING" id="1167006.UWK_01885"/>
<dbReference type="eggNOG" id="COG2203">
    <property type="taxonomic scope" value="Bacteria"/>
</dbReference>
<dbReference type="Gene3D" id="3.30.565.10">
    <property type="entry name" value="Histidine kinase-like ATPase, C-terminal domain"/>
    <property type="match status" value="1"/>
</dbReference>
<keyword evidence="11" id="KW-1185">Reference proteome</keyword>
<dbReference type="CDD" id="cd00156">
    <property type="entry name" value="REC"/>
    <property type="match status" value="1"/>
</dbReference>
<proteinExistence type="predicted"/>
<dbReference type="Gene3D" id="3.40.50.2300">
    <property type="match status" value="1"/>
</dbReference>
<dbReference type="PANTHER" id="PTHR43547">
    <property type="entry name" value="TWO-COMPONENT HISTIDINE KINASE"/>
    <property type="match status" value="1"/>
</dbReference>
<evidence type="ECO:0000256" key="1">
    <source>
        <dbReference type="ARBA" id="ARBA00000085"/>
    </source>
</evidence>
<dbReference type="InterPro" id="IPR029016">
    <property type="entry name" value="GAF-like_dom_sf"/>
</dbReference>
<keyword evidence="5 10" id="KW-0418">Kinase</keyword>
<dbReference type="SMART" id="SM00065">
    <property type="entry name" value="GAF"/>
    <property type="match status" value="1"/>
</dbReference>
<dbReference type="SMART" id="SM00388">
    <property type="entry name" value="HisKA"/>
    <property type="match status" value="1"/>
</dbReference>
<evidence type="ECO:0000313" key="10">
    <source>
        <dbReference type="EMBL" id="AGF78442.1"/>
    </source>
</evidence>
<comment type="catalytic activity">
    <reaction evidence="1">
        <text>ATP + protein L-histidine = ADP + protein N-phospho-L-histidine.</text>
        <dbReference type="EC" id="2.7.13.3"/>
    </reaction>
</comment>
<dbReference type="eggNOG" id="COG2204">
    <property type="taxonomic scope" value="Bacteria"/>
</dbReference>
<feature type="domain" description="Response regulatory" evidence="9">
    <location>
        <begin position="25"/>
        <end position="139"/>
    </location>
</feature>
<dbReference type="GO" id="GO:0000155">
    <property type="term" value="F:phosphorelay sensor kinase activity"/>
    <property type="evidence" value="ECO:0007669"/>
    <property type="project" value="InterPro"/>
</dbReference>
<dbReference type="PANTHER" id="PTHR43547:SF2">
    <property type="entry name" value="HYBRID SIGNAL TRANSDUCTION HISTIDINE KINASE C"/>
    <property type="match status" value="1"/>
</dbReference>
<evidence type="ECO:0000259" key="9">
    <source>
        <dbReference type="PROSITE" id="PS50110"/>
    </source>
</evidence>
<dbReference type="SUPFAM" id="SSF55874">
    <property type="entry name" value="ATPase domain of HSP90 chaperone/DNA topoisomerase II/histidine kinase"/>
    <property type="match status" value="1"/>
</dbReference>
<dbReference type="SUPFAM" id="SSF52172">
    <property type="entry name" value="CheY-like"/>
    <property type="match status" value="1"/>
</dbReference>
<accession>M1P9X8</accession>
<evidence type="ECO:0000256" key="3">
    <source>
        <dbReference type="ARBA" id="ARBA00022553"/>
    </source>
</evidence>
<dbReference type="OrthoDB" id="5428380at2"/>
<gene>
    <name evidence="10" type="ordered locus">UWK_01885</name>
</gene>